<dbReference type="Proteomes" id="UP000515154">
    <property type="component" value="Unplaced"/>
</dbReference>
<dbReference type="AlphaFoldDB" id="A0A6P7TZS7"/>
<dbReference type="RefSeq" id="XP_029657959.2">
    <property type="nucleotide sequence ID" value="XM_029802099.2"/>
</dbReference>
<gene>
    <name evidence="2" type="primary">LOC115232266</name>
</gene>
<evidence type="ECO:0000313" key="2">
    <source>
        <dbReference type="RefSeq" id="XP_029657959.2"/>
    </source>
</evidence>
<dbReference type="InterPro" id="IPR011735">
    <property type="entry name" value="WlaTC/HtrL_glycosyltransf"/>
</dbReference>
<evidence type="ECO:0000313" key="1">
    <source>
        <dbReference type="Proteomes" id="UP000515154"/>
    </source>
</evidence>
<proteinExistence type="predicted"/>
<protein>
    <submittedName>
        <fullName evidence="2">Uncharacterized protein LOC115232266</fullName>
    </submittedName>
</protein>
<name>A0A6P7TZS7_9MOLL</name>
<keyword evidence="1" id="KW-1185">Reference proteome</keyword>
<reference evidence="2" key="1">
    <citation type="submission" date="2025-08" db="UniProtKB">
        <authorList>
            <consortium name="RefSeq"/>
        </authorList>
    </citation>
    <scope>IDENTIFICATION</scope>
</reference>
<dbReference type="KEGG" id="osn:115232266"/>
<organism evidence="1 2">
    <name type="scientific">Octopus sinensis</name>
    <name type="common">East Asian common octopus</name>
    <dbReference type="NCBI Taxonomy" id="2607531"/>
    <lineage>
        <taxon>Eukaryota</taxon>
        <taxon>Metazoa</taxon>
        <taxon>Spiralia</taxon>
        <taxon>Lophotrochozoa</taxon>
        <taxon>Mollusca</taxon>
        <taxon>Cephalopoda</taxon>
        <taxon>Coleoidea</taxon>
        <taxon>Octopodiformes</taxon>
        <taxon>Octopoda</taxon>
        <taxon>Incirrata</taxon>
        <taxon>Octopodidae</taxon>
        <taxon>Octopus</taxon>
    </lineage>
</organism>
<accession>A0A6P7TZS7</accession>
<sequence>MKPGNKERTPNDYYEWIKKFGYLQNHLVFFSDDQNVLNYMASIRTNKKTTLMFVDRRKLIGFRNIEQIKEIFKLPGFGVFPEETGNYNYSAIMHSKHDMVRRAIMLFGNESSYFAWVDIGLFRYASPVEDFELKHSQYIENGRILMSQAFPFKDETIESIIKNARTWISGAMMAGHVDSMLKFCNVYEEFFKKLISMKLIATDEQVIYALYSSQGQKLVIDIPKLSVFQCDYFGLYLLFTPMPTTDKCP</sequence>
<dbReference type="Pfam" id="PF09612">
    <property type="entry name" value="HtrL_YibB"/>
    <property type="match status" value="1"/>
</dbReference>